<name>A0ABW4KXZ0_9BURK</name>
<dbReference type="InterPro" id="IPR002514">
    <property type="entry name" value="Transposase_8"/>
</dbReference>
<comment type="caution">
    <text evidence="1">The sequence shown here is derived from an EMBL/GenBank/DDBJ whole genome shotgun (WGS) entry which is preliminary data.</text>
</comment>
<evidence type="ECO:0000313" key="2">
    <source>
        <dbReference type="Proteomes" id="UP001597304"/>
    </source>
</evidence>
<dbReference type="Pfam" id="PF01527">
    <property type="entry name" value="HTH_Tnp_1"/>
    <property type="match status" value="1"/>
</dbReference>
<proteinExistence type="predicted"/>
<reference evidence="2" key="1">
    <citation type="journal article" date="2019" name="Int. J. Syst. Evol. Microbiol.">
        <title>The Global Catalogue of Microorganisms (GCM) 10K type strain sequencing project: providing services to taxonomists for standard genome sequencing and annotation.</title>
        <authorList>
            <consortium name="The Broad Institute Genomics Platform"/>
            <consortium name="The Broad Institute Genome Sequencing Center for Infectious Disease"/>
            <person name="Wu L."/>
            <person name="Ma J."/>
        </authorList>
    </citation>
    <scope>NUCLEOTIDE SEQUENCE [LARGE SCALE GENOMIC DNA]</scope>
    <source>
        <strain evidence="2">LMG 29247</strain>
    </source>
</reference>
<protein>
    <submittedName>
        <fullName evidence="1">Transposase</fullName>
    </submittedName>
</protein>
<gene>
    <name evidence="1" type="ORF">ACFSF0_16010</name>
</gene>
<dbReference type="NCBIfam" id="NF047595">
    <property type="entry name" value="IS66_ISRel24_TnpA"/>
    <property type="match status" value="1"/>
</dbReference>
<evidence type="ECO:0000313" key="1">
    <source>
        <dbReference type="EMBL" id="MFD1712116.1"/>
    </source>
</evidence>
<dbReference type="InterPro" id="IPR010921">
    <property type="entry name" value="Trp_repressor/repl_initiator"/>
</dbReference>
<dbReference type="SUPFAM" id="SSF48295">
    <property type="entry name" value="TrpR-like"/>
    <property type="match status" value="1"/>
</dbReference>
<accession>A0ABW4KXZ0</accession>
<dbReference type="RefSeq" id="WP_147912300.1">
    <property type="nucleotide sequence ID" value="NZ_JBHUEJ010000036.1"/>
</dbReference>
<keyword evidence="2" id="KW-1185">Reference proteome</keyword>
<organism evidence="1 2">
    <name type="scientific">Ottowia flava</name>
    <dbReference type="NCBI Taxonomy" id="2675430"/>
    <lineage>
        <taxon>Bacteria</taxon>
        <taxon>Pseudomonadati</taxon>
        <taxon>Pseudomonadota</taxon>
        <taxon>Betaproteobacteria</taxon>
        <taxon>Burkholderiales</taxon>
        <taxon>Comamonadaceae</taxon>
        <taxon>Ottowia</taxon>
    </lineage>
</organism>
<sequence>MLDTMATEMVRRRRRHYSAELKEQILLECAQPGASVAKVAMAHGINANIVHGWRKLARETNALVLPAPSFVPVTVAAESYPPAPERQIDLELRRGPLTLKLNWPMTDTAGLAAWLRELLR</sequence>
<dbReference type="EMBL" id="JBHUEJ010000036">
    <property type="protein sequence ID" value="MFD1712116.1"/>
    <property type="molecule type" value="Genomic_DNA"/>
</dbReference>
<dbReference type="Proteomes" id="UP001597304">
    <property type="component" value="Unassembled WGS sequence"/>
</dbReference>